<keyword evidence="4" id="KW-0285">Flavoprotein</keyword>
<evidence type="ECO:0000256" key="1">
    <source>
        <dbReference type="ARBA" id="ARBA00001974"/>
    </source>
</evidence>
<proteinExistence type="inferred from homology"/>
<dbReference type="GO" id="GO:0004489">
    <property type="term" value="F:methylenetetrahydrofolate reductase [NAD(P)H] activity"/>
    <property type="evidence" value="ECO:0007669"/>
    <property type="project" value="InterPro"/>
</dbReference>
<dbReference type="PANTHER" id="PTHR45754">
    <property type="entry name" value="METHYLENETETRAHYDROFOLATE REDUCTASE"/>
    <property type="match status" value="1"/>
</dbReference>
<evidence type="ECO:0000256" key="4">
    <source>
        <dbReference type="ARBA" id="ARBA00022630"/>
    </source>
</evidence>
<evidence type="ECO:0000256" key="3">
    <source>
        <dbReference type="ARBA" id="ARBA00006743"/>
    </source>
</evidence>
<evidence type="ECO:0000313" key="7">
    <source>
        <dbReference type="EMBL" id="SDW74536.1"/>
    </source>
</evidence>
<dbReference type="UniPathway" id="UPA00193"/>
<keyword evidence="6" id="KW-0560">Oxidoreductase</keyword>
<evidence type="ECO:0000256" key="6">
    <source>
        <dbReference type="ARBA" id="ARBA00023002"/>
    </source>
</evidence>
<reference evidence="7 8" key="1">
    <citation type="submission" date="2016-10" db="EMBL/GenBank/DDBJ databases">
        <authorList>
            <person name="de Groot N.N."/>
        </authorList>
    </citation>
    <scope>NUCLEOTIDE SEQUENCE [LARGE SCALE GENOMIC DNA]</scope>
    <source>
        <strain evidence="7 8">Z-7982</strain>
    </source>
</reference>
<name>A0A1H2W209_9EURY</name>
<organism evidence="7 8">
    <name type="scientific">Methanohalophilus halophilus</name>
    <dbReference type="NCBI Taxonomy" id="2177"/>
    <lineage>
        <taxon>Archaea</taxon>
        <taxon>Methanobacteriati</taxon>
        <taxon>Methanobacteriota</taxon>
        <taxon>Stenosarchaea group</taxon>
        <taxon>Methanomicrobia</taxon>
        <taxon>Methanosarcinales</taxon>
        <taxon>Methanosarcinaceae</taxon>
        <taxon>Methanohalophilus</taxon>
    </lineage>
</organism>
<sequence>MSLKTNVTYYPAMPSAFKEKLLSDDFVITSEISPPKGVDVSSAFEEAGLIKDYVDAFNVTDNQRAVMRMSPLAMGHLLKEQGLDVIMQFTCRDRNRLALQSDLLGAYAMGMENVCIMSGDYPTKGDNPGAKPVYDLDSVQLLGAMNRLEEGYDIAGNPLESSPSFTKGAVCNTEPDQPLQLMKLEKKAHMGIDFFQTQAVYDIGHFETFMDSISHMDVPVLAGLIPLKSAHMARFMNEKIPGIRVGDELIARMESSTDPAEEGLLICAEQIRELRKVCRGIHLMPIGHYSHITALFEMAGLHEKN</sequence>
<dbReference type="InterPro" id="IPR029041">
    <property type="entry name" value="FAD-linked_oxidoreductase-like"/>
</dbReference>
<dbReference type="SUPFAM" id="SSF51730">
    <property type="entry name" value="FAD-linked oxidoreductase"/>
    <property type="match status" value="1"/>
</dbReference>
<dbReference type="EMBL" id="FNMU01000004">
    <property type="protein sequence ID" value="SDW74536.1"/>
    <property type="molecule type" value="Genomic_DNA"/>
</dbReference>
<dbReference type="RefSeq" id="WP_234970458.1">
    <property type="nucleotide sequence ID" value="NZ_CP017921.1"/>
</dbReference>
<comment type="pathway">
    <text evidence="2">One-carbon metabolism; tetrahydrofolate interconversion.</text>
</comment>
<dbReference type="AlphaFoldDB" id="A0A1H2W209"/>
<dbReference type="GO" id="GO:0005829">
    <property type="term" value="C:cytosol"/>
    <property type="evidence" value="ECO:0007669"/>
    <property type="project" value="TreeGrafter"/>
</dbReference>
<dbReference type="Pfam" id="PF02219">
    <property type="entry name" value="MTHFR"/>
    <property type="match status" value="1"/>
</dbReference>
<dbReference type="PANTHER" id="PTHR45754:SF3">
    <property type="entry name" value="METHYLENETETRAHYDROFOLATE REDUCTASE (NADPH)"/>
    <property type="match status" value="1"/>
</dbReference>
<keyword evidence="5" id="KW-0274">FAD</keyword>
<dbReference type="GO" id="GO:0009086">
    <property type="term" value="P:methionine biosynthetic process"/>
    <property type="evidence" value="ECO:0007669"/>
    <property type="project" value="TreeGrafter"/>
</dbReference>
<dbReference type="GO" id="GO:0071949">
    <property type="term" value="F:FAD binding"/>
    <property type="evidence" value="ECO:0007669"/>
    <property type="project" value="TreeGrafter"/>
</dbReference>
<dbReference type="InterPro" id="IPR003171">
    <property type="entry name" value="Mehydrof_redctse-like"/>
</dbReference>
<dbReference type="Gene3D" id="3.20.20.220">
    <property type="match status" value="1"/>
</dbReference>
<evidence type="ECO:0000256" key="5">
    <source>
        <dbReference type="ARBA" id="ARBA00022827"/>
    </source>
</evidence>
<protein>
    <submittedName>
        <fullName evidence="7">5,10-methylenetetrahydrofolate reductase</fullName>
    </submittedName>
</protein>
<evidence type="ECO:0000256" key="2">
    <source>
        <dbReference type="ARBA" id="ARBA00004777"/>
    </source>
</evidence>
<dbReference type="CDD" id="cd00537">
    <property type="entry name" value="MTHFR"/>
    <property type="match status" value="1"/>
</dbReference>
<comment type="similarity">
    <text evidence="3">Belongs to the methylenetetrahydrofolate reductase family.</text>
</comment>
<dbReference type="GeneID" id="30582916"/>
<evidence type="ECO:0000313" key="8">
    <source>
        <dbReference type="Proteomes" id="UP000198669"/>
    </source>
</evidence>
<dbReference type="Proteomes" id="UP000198669">
    <property type="component" value="Unassembled WGS sequence"/>
</dbReference>
<dbReference type="GO" id="GO:0035999">
    <property type="term" value="P:tetrahydrofolate interconversion"/>
    <property type="evidence" value="ECO:0007669"/>
    <property type="project" value="UniProtKB-UniPathway"/>
</dbReference>
<accession>A0A1H2W209</accession>
<gene>
    <name evidence="7" type="ORF">SAMN04515625_1556</name>
</gene>
<comment type="cofactor">
    <cofactor evidence="1">
        <name>FAD</name>
        <dbReference type="ChEBI" id="CHEBI:57692"/>
    </cofactor>
</comment>